<proteinExistence type="inferred from homology"/>
<evidence type="ECO:0000256" key="4">
    <source>
        <dbReference type="ARBA" id="ARBA00022982"/>
    </source>
</evidence>
<dbReference type="EMBL" id="UGQW01000002">
    <property type="protein sequence ID" value="STZ67637.1"/>
    <property type="molecule type" value="Genomic_DNA"/>
</dbReference>
<dbReference type="RefSeq" id="WP_003772222.1">
    <property type="nucleotide sequence ID" value="NZ_BTPO01000002.1"/>
</dbReference>
<evidence type="ECO:0000256" key="8">
    <source>
        <dbReference type="ARBA" id="ARBA00046332"/>
    </source>
</evidence>
<dbReference type="GeneID" id="93352104"/>
<dbReference type="PANTHER" id="PTHR37424">
    <property type="entry name" value="BACTERIOFERRITIN-ASSOCIATED FERREDOXIN"/>
    <property type="match status" value="1"/>
</dbReference>
<name>A0A378TXI1_NEIEL</name>
<dbReference type="GO" id="GO:0046872">
    <property type="term" value="F:metal ion binding"/>
    <property type="evidence" value="ECO:0007669"/>
    <property type="project" value="UniProtKB-KW"/>
</dbReference>
<feature type="domain" description="BFD-like [2Fe-2S]-binding" evidence="9">
    <location>
        <begin position="3"/>
        <end position="45"/>
    </location>
</feature>
<keyword evidence="2" id="KW-0001">2Fe-2S</keyword>
<evidence type="ECO:0000256" key="2">
    <source>
        <dbReference type="ARBA" id="ARBA00022714"/>
    </source>
</evidence>
<protein>
    <recommendedName>
        <fullName evidence="7">Bacterioferritin-associated ferredoxin</fullName>
    </recommendedName>
</protein>
<evidence type="ECO:0000256" key="7">
    <source>
        <dbReference type="ARBA" id="ARBA00039386"/>
    </source>
</evidence>
<keyword evidence="1" id="KW-0813">Transport</keyword>
<dbReference type="GO" id="GO:0051537">
    <property type="term" value="F:2 iron, 2 sulfur cluster binding"/>
    <property type="evidence" value="ECO:0007669"/>
    <property type="project" value="UniProtKB-KW"/>
</dbReference>
<dbReference type="Proteomes" id="UP000254927">
    <property type="component" value="Unassembled WGS sequence"/>
</dbReference>
<dbReference type="InterPro" id="IPR007419">
    <property type="entry name" value="BFD-like_2Fe2S-bd_dom"/>
</dbReference>
<evidence type="ECO:0000256" key="1">
    <source>
        <dbReference type="ARBA" id="ARBA00022448"/>
    </source>
</evidence>
<keyword evidence="5" id="KW-0408">Iron</keyword>
<keyword evidence="6" id="KW-0411">Iron-sulfur</keyword>
<evidence type="ECO:0000256" key="5">
    <source>
        <dbReference type="ARBA" id="ARBA00023004"/>
    </source>
</evidence>
<evidence type="ECO:0000256" key="3">
    <source>
        <dbReference type="ARBA" id="ARBA00022723"/>
    </source>
</evidence>
<evidence type="ECO:0000256" key="6">
    <source>
        <dbReference type="ARBA" id="ARBA00023014"/>
    </source>
</evidence>
<dbReference type="Gene3D" id="1.10.10.1100">
    <property type="entry name" value="BFD-like [2Fe-2S]-binding domain"/>
    <property type="match status" value="1"/>
</dbReference>
<accession>A0A378TXI1</accession>
<dbReference type="InterPro" id="IPR052371">
    <property type="entry name" value="BFD-associated_ferredoxin"/>
</dbReference>
<evidence type="ECO:0000313" key="10">
    <source>
        <dbReference type="EMBL" id="STZ67637.1"/>
    </source>
</evidence>
<keyword evidence="3" id="KW-0479">Metal-binding</keyword>
<organism evidence="10 11">
    <name type="scientific">Neisseria elongata</name>
    <dbReference type="NCBI Taxonomy" id="495"/>
    <lineage>
        <taxon>Bacteria</taxon>
        <taxon>Pseudomonadati</taxon>
        <taxon>Pseudomonadota</taxon>
        <taxon>Betaproteobacteria</taxon>
        <taxon>Neisseriales</taxon>
        <taxon>Neisseriaceae</taxon>
        <taxon>Neisseria</taxon>
    </lineage>
</organism>
<keyword evidence="4" id="KW-0249">Electron transport</keyword>
<gene>
    <name evidence="10" type="ORF">NCTC10660_01121</name>
</gene>
<dbReference type="InterPro" id="IPR041854">
    <property type="entry name" value="BFD-like_2Fe2S-bd_dom_sf"/>
</dbReference>
<evidence type="ECO:0000313" key="11">
    <source>
        <dbReference type="Proteomes" id="UP000254927"/>
    </source>
</evidence>
<dbReference type="Pfam" id="PF04324">
    <property type="entry name" value="Fer2_BFD"/>
    <property type="match status" value="1"/>
</dbReference>
<dbReference type="AlphaFoldDB" id="A0A378TXI1"/>
<evidence type="ECO:0000259" key="9">
    <source>
        <dbReference type="Pfam" id="PF04324"/>
    </source>
</evidence>
<comment type="similarity">
    <text evidence="8">Belongs to the Bfd family.</text>
</comment>
<dbReference type="PANTHER" id="PTHR37424:SF1">
    <property type="entry name" value="BACTERIOFERRITIN-ASSOCIATED FERREDOXIN"/>
    <property type="match status" value="1"/>
</dbReference>
<reference evidence="10 11" key="1">
    <citation type="submission" date="2018-06" db="EMBL/GenBank/DDBJ databases">
        <authorList>
            <consortium name="Pathogen Informatics"/>
            <person name="Doyle S."/>
        </authorList>
    </citation>
    <scope>NUCLEOTIDE SEQUENCE [LARGE SCALE GENOMIC DNA]</scope>
    <source>
        <strain evidence="10 11">NCTC10660</strain>
    </source>
</reference>
<sequence length="68" mass="6911">MFVCICNAITDHQIKETVSAGASTLSDLQAQLGVATCCGCCKDLASSFLTAGNNQQNSSVTAGINIGN</sequence>